<dbReference type="Proteomes" id="UP000001542">
    <property type="component" value="Unassembled WGS sequence"/>
</dbReference>
<dbReference type="PANTHER" id="PTHR13743:SF112">
    <property type="entry name" value="BEACH DOMAIN-CONTAINING PROTEIN"/>
    <property type="match status" value="1"/>
</dbReference>
<reference evidence="1" key="2">
    <citation type="journal article" date="2007" name="Science">
        <title>Draft genome sequence of the sexually transmitted pathogen Trichomonas vaginalis.</title>
        <authorList>
            <person name="Carlton J.M."/>
            <person name="Hirt R.P."/>
            <person name="Silva J.C."/>
            <person name="Delcher A.L."/>
            <person name="Schatz M."/>
            <person name="Zhao Q."/>
            <person name="Wortman J.R."/>
            <person name="Bidwell S.L."/>
            <person name="Alsmark U.C.M."/>
            <person name="Besteiro S."/>
            <person name="Sicheritz-Ponten T."/>
            <person name="Noel C.J."/>
            <person name="Dacks J.B."/>
            <person name="Foster P.G."/>
            <person name="Simillion C."/>
            <person name="Van de Peer Y."/>
            <person name="Miranda-Saavedra D."/>
            <person name="Barton G.J."/>
            <person name="Westrop G.D."/>
            <person name="Mueller S."/>
            <person name="Dessi D."/>
            <person name="Fiori P.L."/>
            <person name="Ren Q."/>
            <person name="Paulsen I."/>
            <person name="Zhang H."/>
            <person name="Bastida-Corcuera F.D."/>
            <person name="Simoes-Barbosa A."/>
            <person name="Brown M.T."/>
            <person name="Hayes R.D."/>
            <person name="Mukherjee M."/>
            <person name="Okumura C.Y."/>
            <person name="Schneider R."/>
            <person name="Smith A.J."/>
            <person name="Vanacova S."/>
            <person name="Villalvazo M."/>
            <person name="Haas B.J."/>
            <person name="Pertea M."/>
            <person name="Feldblyum T.V."/>
            <person name="Utterback T.R."/>
            <person name="Shu C.L."/>
            <person name="Osoegawa K."/>
            <person name="de Jong P.J."/>
            <person name="Hrdy I."/>
            <person name="Horvathova L."/>
            <person name="Zubacova Z."/>
            <person name="Dolezal P."/>
            <person name="Malik S.B."/>
            <person name="Logsdon J.M. Jr."/>
            <person name="Henze K."/>
            <person name="Gupta A."/>
            <person name="Wang C.C."/>
            <person name="Dunne R.L."/>
            <person name="Upcroft J.A."/>
            <person name="Upcroft P."/>
            <person name="White O."/>
            <person name="Salzberg S.L."/>
            <person name="Tang P."/>
            <person name="Chiu C.-H."/>
            <person name="Lee Y.-S."/>
            <person name="Embley T.M."/>
            <person name="Coombs G.H."/>
            <person name="Mottram J.C."/>
            <person name="Tachezy J."/>
            <person name="Fraser-Liggett C.M."/>
            <person name="Johnson P.J."/>
        </authorList>
    </citation>
    <scope>NUCLEOTIDE SEQUENCE [LARGE SCALE GENOMIC DNA]</scope>
    <source>
        <strain evidence="1">G3</strain>
    </source>
</reference>
<dbReference type="RefSeq" id="XP_001581690.1">
    <property type="nucleotide sequence ID" value="XM_001581640.1"/>
</dbReference>
<evidence type="ECO:0008006" key="3">
    <source>
        <dbReference type="Google" id="ProtNLM"/>
    </source>
</evidence>
<sequence length="1151" mass="133443">MDTIKDLLEKSGGPDYIMVWIKYFTKPFTIKEAHAKSKSPFDNFISSFNYTPTPLQNIAQLLKTPQTPTELINTFANLFNLNEIPILHHLFFLHSWFESRIEVQRSNFINNIEDFFVRSFICVSYQFRNLLPAVYQGNTCTDLPENCWGLISEAASIIFSFNSVEIQDAYILINYFFTSFQNLQIIFRLSSTNYIRNAIQKLGIILVPYLNLEQTEFAKSLLAFLSNIFHEWTVVFKKDADLNDYSLFTSAFLNTAIEVFFLFQETQVSEIITDLSSIIQYLLTSKDLNDSNFQLITTCFRFLTHSTSFINKSPILIAVVNDLSLVAITYFTDFHVKILPQEDPSDMSLTTCLNNFAKNSLSKKGCLILNQAIYLIFAEMRKYVTNLEDKSSVLVELATRNLQVTDEISLPEKSFSLLIALSYLKITNFEYVANLLKSIPFHIFFPYPLKYEERIQEYQSAFLHFIFLFVQNNPKYQDLMFDFLPKMYPPEKFDLIVYFIPLFRSFVQVQNKRFLETQTFILISEVISPNRGRAYNVQESTLDQLIQFLVASCLFANDHTLIESILDVLIPTSALIHKRYYHFFKPVLKHEFDLVHNVQFFNAVLNYISIILTCIENNSHMYEIVYFIFESFLNGITKFPVDKNILIKSKILTLFAQTIVTFKSNKLFYIFMQIIDYLDSIYPQFTLNNSPQVFEILKNAHPLDSLDKELIHLIEKYAYDTDFQTYKIYKPKAVNFLLKLVEDTEFEDDVMTSLCELCSNNASSAYKLFSNNLLSELLERLSNSIFFKALTLFSIIASQYFSPIVMRDIIKLLRTTENEGLKIAVANCLLDLVSRSQKCPVSSFFNFTEDDKIESVQYNLPLPFSVAFCFRVNKKGLVSSRTIFSIQNGKKILKFMITEKNNICLEINNKNKITQFIGEQVSKQKWHTIVFILKQTSYEFVYDQSTYVKEISLTKFDENSVISFDDSREHKFHGDIGPIFFMKTEKLQTAVEQAHESFISKDFPISCILGYLPTNVSEGMMSGVLKNEISISAEIVPFVSSFVDVIKFDSIFPLTLPLMLIDNGKQGNLYLRSLFGLTVSMITKDEKMEKFFRDSGGFRVFSSILKHTPNALTFDIVHDIMLIYKNVSAESKHDLVKYMILNYDVWMGKDI</sequence>
<evidence type="ECO:0000313" key="2">
    <source>
        <dbReference type="Proteomes" id="UP000001542"/>
    </source>
</evidence>
<accession>A2DG77</accession>
<name>A2DG77_TRIV3</name>
<dbReference type="InterPro" id="IPR050865">
    <property type="entry name" value="BEACH_Domain"/>
</dbReference>
<dbReference type="InterPro" id="IPR016024">
    <property type="entry name" value="ARM-type_fold"/>
</dbReference>
<gene>
    <name evidence="1" type="ORF">TVAG_164000</name>
</gene>
<dbReference type="VEuPathDB" id="TrichDB:TVAGG3_0954110"/>
<proteinExistence type="predicted"/>
<reference evidence="1" key="1">
    <citation type="submission" date="2006-10" db="EMBL/GenBank/DDBJ databases">
        <authorList>
            <person name="Amadeo P."/>
            <person name="Zhao Q."/>
            <person name="Wortman J."/>
            <person name="Fraser-Liggett C."/>
            <person name="Carlton J."/>
        </authorList>
    </citation>
    <scope>NUCLEOTIDE SEQUENCE</scope>
    <source>
        <strain evidence="1">G3</strain>
    </source>
</reference>
<organism evidence="1 2">
    <name type="scientific">Trichomonas vaginalis (strain ATCC PRA-98 / G3)</name>
    <dbReference type="NCBI Taxonomy" id="412133"/>
    <lineage>
        <taxon>Eukaryota</taxon>
        <taxon>Metamonada</taxon>
        <taxon>Parabasalia</taxon>
        <taxon>Trichomonadida</taxon>
        <taxon>Trichomonadidae</taxon>
        <taxon>Trichomonas</taxon>
    </lineage>
</organism>
<dbReference type="AlphaFoldDB" id="A2DG77"/>
<dbReference type="PANTHER" id="PTHR13743">
    <property type="entry name" value="BEIGE/BEACH-RELATED"/>
    <property type="match status" value="1"/>
</dbReference>
<dbReference type="SUPFAM" id="SSF48371">
    <property type="entry name" value="ARM repeat"/>
    <property type="match status" value="1"/>
</dbReference>
<dbReference type="InParanoid" id="A2DG77"/>
<protein>
    <recommendedName>
        <fullName evidence="3">Beige/BEACH domain containing protein</fullName>
    </recommendedName>
</protein>
<dbReference type="KEGG" id="tva:5466247"/>
<keyword evidence="2" id="KW-1185">Reference proteome</keyword>
<evidence type="ECO:0000313" key="1">
    <source>
        <dbReference type="EMBL" id="EAY20704.1"/>
    </source>
</evidence>
<dbReference type="EMBL" id="DS113196">
    <property type="protein sequence ID" value="EAY20704.1"/>
    <property type="molecule type" value="Genomic_DNA"/>
</dbReference>
<dbReference type="VEuPathDB" id="TrichDB:TVAG_164000"/>